<dbReference type="RefSeq" id="WP_129833914.1">
    <property type="nucleotide sequence ID" value="NZ_CP035704.1"/>
</dbReference>
<evidence type="ECO:0000313" key="5">
    <source>
        <dbReference type="EMBL" id="QBB71170.1"/>
    </source>
</evidence>
<dbReference type="SUPFAM" id="SSF52743">
    <property type="entry name" value="Subtilisin-like"/>
    <property type="match status" value="1"/>
</dbReference>
<organism evidence="5 6">
    <name type="scientific">Pseudolysobacter antarcticus</name>
    <dbReference type="NCBI Taxonomy" id="2511995"/>
    <lineage>
        <taxon>Bacteria</taxon>
        <taxon>Pseudomonadati</taxon>
        <taxon>Pseudomonadota</taxon>
        <taxon>Gammaproteobacteria</taxon>
        <taxon>Lysobacterales</taxon>
        <taxon>Rhodanobacteraceae</taxon>
        <taxon>Pseudolysobacter</taxon>
    </lineage>
</organism>
<dbReference type="Pfam" id="PF00082">
    <property type="entry name" value="Peptidase_S8"/>
    <property type="match status" value="1"/>
</dbReference>
<feature type="domain" description="Peptidase S8/S53" evidence="4">
    <location>
        <begin position="239"/>
        <end position="506"/>
    </location>
</feature>
<reference evidence="5 6" key="1">
    <citation type="submission" date="2019-01" db="EMBL/GenBank/DDBJ databases">
        <title>Pseudolysobacter antarctica gen. nov., sp. nov., isolated from Fildes Peninsula, Antarctica.</title>
        <authorList>
            <person name="Wei Z."/>
            <person name="Peng F."/>
        </authorList>
    </citation>
    <scope>NUCLEOTIDE SEQUENCE [LARGE SCALE GENOMIC DNA]</scope>
    <source>
        <strain evidence="5 6">AQ6-296</strain>
    </source>
</reference>
<dbReference type="OrthoDB" id="6191336at2"/>
<keyword evidence="6" id="KW-1185">Reference proteome</keyword>
<dbReference type="InterPro" id="IPR023828">
    <property type="entry name" value="Peptidase_S8_Ser-AS"/>
</dbReference>
<dbReference type="InterPro" id="IPR000209">
    <property type="entry name" value="Peptidase_S8/S53_dom"/>
</dbReference>
<dbReference type="InterPro" id="IPR036852">
    <property type="entry name" value="Peptidase_S8/S53_dom_sf"/>
</dbReference>
<protein>
    <recommendedName>
        <fullName evidence="4">Peptidase S8/S53 domain-containing protein</fullName>
    </recommendedName>
</protein>
<dbReference type="GO" id="GO:0006508">
    <property type="term" value="P:proteolysis"/>
    <property type="evidence" value="ECO:0007669"/>
    <property type="project" value="UniProtKB-KW"/>
</dbReference>
<keyword evidence="1" id="KW-0645">Protease</keyword>
<dbReference type="GO" id="GO:0004252">
    <property type="term" value="F:serine-type endopeptidase activity"/>
    <property type="evidence" value="ECO:0007669"/>
    <property type="project" value="InterPro"/>
</dbReference>
<dbReference type="Gene3D" id="3.40.50.200">
    <property type="entry name" value="Peptidase S8/S53 domain"/>
    <property type="match status" value="1"/>
</dbReference>
<evidence type="ECO:0000256" key="1">
    <source>
        <dbReference type="ARBA" id="ARBA00022670"/>
    </source>
</evidence>
<dbReference type="AlphaFoldDB" id="A0A411HL96"/>
<name>A0A411HL96_9GAMM</name>
<dbReference type="InterPro" id="IPR011043">
    <property type="entry name" value="Gal_Oxase/kelch_b-propeller"/>
</dbReference>
<accession>A0A411HL96</accession>
<dbReference type="Proteomes" id="UP000291562">
    <property type="component" value="Chromosome"/>
</dbReference>
<dbReference type="SUPFAM" id="SSF50965">
    <property type="entry name" value="Galactose oxidase, central domain"/>
    <property type="match status" value="1"/>
</dbReference>
<dbReference type="KEGG" id="xbc:ELE36_12860"/>
<dbReference type="EMBL" id="CP035704">
    <property type="protein sequence ID" value="QBB71170.1"/>
    <property type="molecule type" value="Genomic_DNA"/>
</dbReference>
<evidence type="ECO:0000313" key="6">
    <source>
        <dbReference type="Proteomes" id="UP000291562"/>
    </source>
</evidence>
<keyword evidence="2" id="KW-0378">Hydrolase</keyword>
<gene>
    <name evidence="5" type="ORF">ELE36_12860</name>
</gene>
<dbReference type="PROSITE" id="PS00138">
    <property type="entry name" value="SUBTILASE_SER"/>
    <property type="match status" value="1"/>
</dbReference>
<evidence type="ECO:0000256" key="2">
    <source>
        <dbReference type="ARBA" id="ARBA00022801"/>
    </source>
</evidence>
<dbReference type="CDD" id="cd00306">
    <property type="entry name" value="Peptidases_S8_S53"/>
    <property type="match status" value="1"/>
</dbReference>
<evidence type="ECO:0000256" key="3">
    <source>
        <dbReference type="ARBA" id="ARBA00022825"/>
    </source>
</evidence>
<proteinExistence type="predicted"/>
<keyword evidence="3" id="KW-0720">Serine protease</keyword>
<evidence type="ECO:0000259" key="4">
    <source>
        <dbReference type="Pfam" id="PF00082"/>
    </source>
</evidence>
<sequence>MKCNQTSSAFARHSTVRILQVFALGLFGFLLVAPGEAEPTDDAIFANGFELNVGSLLVGTPDTLALNAVVDMQPVAAPNADIDGDLIMTRMDIVFSRNASVAQINAALTTIGAGIVTMTPQRAEMTIAFPRPTDRMQLSQLRETLEAASGVLSADLALLPQIEFLPSDVPHSSISYLAATRFPAAWNAQRLATANCQSRKIEMRFVDIWGTNPAAAYDIFSKQVPGFNGWIGDRTSLTETHGYETVATTAAILDTTKPNGANPFSQCVNIVGLDANGLSVSQEQKILAESLPTGKVVVNRSMGYHGPLCAHCQPADIAPEYRTLPANLAHNAIQWRSLMQERDADMLVSVAAGNEYDSDAGRAYPFFAQTPYVSPEALAASGVIFGSSGSLNFLQDHALLDPDAQHSNLPSLYQSDSVVARIQTYQTETLGPTQPESADNILSVGSTTNQPNFDGVQASLFSRRNAPVSAVGEHIESFDAQSIRGTSFAAPQVTALASYLWLLSDDLRSRPASETVDAIIDNKRKVGDVNLIDAYATVLSLDDASDTIIPSPATMPIRLAVLDVDDNGVFDEADLQQLKTELVENIVANGEPHDQAWGRADLNGDGYVGGSRTTAFDLDRRGSTRYGATEYGTVHFTAEGHPLTLDEHTITDLNILCYYAYSPLYTGSAGARTSLLGAPCASVTPPTNADPGQNWTEVSNTGSLAFLGSAKGKLSDLLQGIRNGAWVATFDLQTEQMGERLQLAPLIQNGPDAGKPDVFEGSLTVSASTMGDAMALWSDTTFHVWFSRFDALSGHWGAAEQPFAEGTVGFATVVLDGLGNAIAISPQYTGQKPNPYTYRYSYYDKVTGQWSVQTIINIPDTSKVVPGFPQSSRLDFGRILVANQSDTIYFGFDTTQIFRFDRISRTWVGPETISEPPMRVNLALDSASNLLATWTEIGPNNSEKLHSRRRNVATGQWSPALTIDNASAGGLVADDAGNALTAWFVNVPRPGGGSSAQMMASYYRAAIDAWDSPTVLSTSPYGVTFGDGSIGMPTSSGRSRIAFHQLLDYNPVPQLGPIVSRAFDPVAGWGPMEMVQNDPEFYSNGSTITTSATGTSLIIYARYIYAGLNEYLWETMH</sequence>